<accession>A0ACB7G3Q3</accession>
<dbReference type="EMBL" id="CM004403">
    <property type="protein sequence ID" value="KAG8634173.1"/>
    <property type="molecule type" value="Genomic_DNA"/>
</dbReference>
<name>A0ACB7G3Q3_MANES</name>
<evidence type="ECO:0000313" key="1">
    <source>
        <dbReference type="EMBL" id="KAG8634173.1"/>
    </source>
</evidence>
<dbReference type="Proteomes" id="UP000091857">
    <property type="component" value="Chromosome 17"/>
</dbReference>
<sequence length="80" mass="9616">MFWVNSSFGSCHYIHHCLLRFVLSRVNLSLTGNFFHPFSFNCSFTGFDWVQGIKLDSFIDVDYFVDMFWREARILLYLLF</sequence>
<organism evidence="1 2">
    <name type="scientific">Manihot esculenta</name>
    <name type="common">Cassava</name>
    <name type="synonym">Jatropha manihot</name>
    <dbReference type="NCBI Taxonomy" id="3983"/>
    <lineage>
        <taxon>Eukaryota</taxon>
        <taxon>Viridiplantae</taxon>
        <taxon>Streptophyta</taxon>
        <taxon>Embryophyta</taxon>
        <taxon>Tracheophyta</taxon>
        <taxon>Spermatophyta</taxon>
        <taxon>Magnoliopsida</taxon>
        <taxon>eudicotyledons</taxon>
        <taxon>Gunneridae</taxon>
        <taxon>Pentapetalae</taxon>
        <taxon>rosids</taxon>
        <taxon>fabids</taxon>
        <taxon>Malpighiales</taxon>
        <taxon>Euphorbiaceae</taxon>
        <taxon>Crotonoideae</taxon>
        <taxon>Manihoteae</taxon>
        <taxon>Manihot</taxon>
    </lineage>
</organism>
<gene>
    <name evidence="1" type="ORF">MANES_17G016075v8</name>
</gene>
<keyword evidence="2" id="KW-1185">Reference proteome</keyword>
<reference evidence="2" key="1">
    <citation type="journal article" date="2016" name="Nat. Biotechnol.">
        <title>Sequencing wild and cultivated cassava and related species reveals extensive interspecific hybridization and genetic diversity.</title>
        <authorList>
            <person name="Bredeson J.V."/>
            <person name="Lyons J.B."/>
            <person name="Prochnik S.E."/>
            <person name="Wu G.A."/>
            <person name="Ha C.M."/>
            <person name="Edsinger-Gonzales E."/>
            <person name="Grimwood J."/>
            <person name="Schmutz J."/>
            <person name="Rabbi I.Y."/>
            <person name="Egesi C."/>
            <person name="Nauluvula P."/>
            <person name="Lebot V."/>
            <person name="Ndunguru J."/>
            <person name="Mkamilo G."/>
            <person name="Bart R.S."/>
            <person name="Setter T.L."/>
            <person name="Gleadow R.M."/>
            <person name="Kulakow P."/>
            <person name="Ferguson M.E."/>
            <person name="Rounsley S."/>
            <person name="Rokhsar D.S."/>
        </authorList>
    </citation>
    <scope>NUCLEOTIDE SEQUENCE [LARGE SCALE GENOMIC DNA]</scope>
    <source>
        <strain evidence="2">cv. AM560-2</strain>
    </source>
</reference>
<comment type="caution">
    <text evidence="1">The sequence shown here is derived from an EMBL/GenBank/DDBJ whole genome shotgun (WGS) entry which is preliminary data.</text>
</comment>
<proteinExistence type="predicted"/>
<protein>
    <submittedName>
        <fullName evidence="1">Uncharacterized protein</fullName>
    </submittedName>
</protein>
<evidence type="ECO:0000313" key="2">
    <source>
        <dbReference type="Proteomes" id="UP000091857"/>
    </source>
</evidence>